<accession>A0A5C3KGI1</accession>
<dbReference type="InterPro" id="IPR016073">
    <property type="entry name" value="Skp1_comp_POZ"/>
</dbReference>
<dbReference type="Proteomes" id="UP000307440">
    <property type="component" value="Unassembled WGS sequence"/>
</dbReference>
<evidence type="ECO:0000259" key="4">
    <source>
        <dbReference type="Pfam" id="PF03931"/>
    </source>
</evidence>
<dbReference type="SMART" id="SM00512">
    <property type="entry name" value="Skp1"/>
    <property type="match status" value="1"/>
</dbReference>
<name>A0A5C3KGI1_COPMA</name>
<comment type="subunit">
    <text evidence="3">Component of the SCF (SKP1-CUL1-F-box protein) E3 ubiquitin ligase complexes.</text>
</comment>
<dbReference type="Pfam" id="PF03931">
    <property type="entry name" value="Skp1_POZ"/>
    <property type="match status" value="1"/>
</dbReference>
<keyword evidence="6" id="KW-1185">Reference proteome</keyword>
<keyword evidence="2 3" id="KW-0833">Ubl conjugation pathway</keyword>
<dbReference type="AlphaFoldDB" id="A0A5C3KGI1"/>
<sequence length="154" mass="17655">MVLVETADGVLVNVDDQVAAMSMLLREIRNSFSQGEYFPTTINVDYHILSKVIEYCEYHKHEKMKLLSINDDYDTNIENICQWDWDYIDSVDNIVLIQILAAAEELDIRDLFDLGLARFLILVKDRTASQIDTLFMANGLGVKCRAFLDEIGVE</sequence>
<dbReference type="STRING" id="230819.A0A5C3KGI1"/>
<evidence type="ECO:0000313" key="5">
    <source>
        <dbReference type="EMBL" id="TFK19210.1"/>
    </source>
</evidence>
<dbReference type="Gene3D" id="3.30.710.10">
    <property type="entry name" value="Potassium Channel Kv1.1, Chain A"/>
    <property type="match status" value="1"/>
</dbReference>
<gene>
    <name evidence="5" type="ORF">FA15DRAFT_709202</name>
</gene>
<dbReference type="GO" id="GO:0016567">
    <property type="term" value="P:protein ubiquitination"/>
    <property type="evidence" value="ECO:0007669"/>
    <property type="project" value="UniProtKB-UniPathway"/>
</dbReference>
<dbReference type="InterPro" id="IPR011333">
    <property type="entry name" value="SKP1/BTB/POZ_sf"/>
</dbReference>
<dbReference type="SUPFAM" id="SSF54695">
    <property type="entry name" value="POZ domain"/>
    <property type="match status" value="1"/>
</dbReference>
<dbReference type="GO" id="GO:0006511">
    <property type="term" value="P:ubiquitin-dependent protein catabolic process"/>
    <property type="evidence" value="ECO:0007669"/>
    <property type="project" value="InterPro"/>
</dbReference>
<dbReference type="SUPFAM" id="SSF81382">
    <property type="entry name" value="Skp1 dimerisation domain-like"/>
    <property type="match status" value="1"/>
</dbReference>
<dbReference type="OrthoDB" id="2342932at2759"/>
<evidence type="ECO:0000256" key="2">
    <source>
        <dbReference type="ARBA" id="ARBA00022786"/>
    </source>
</evidence>
<protein>
    <recommendedName>
        <fullName evidence="3">E3 ubiquitin ligase complex SCF subunit</fullName>
    </recommendedName>
</protein>
<reference evidence="5 6" key="1">
    <citation type="journal article" date="2019" name="Nat. Ecol. Evol.">
        <title>Megaphylogeny resolves global patterns of mushroom evolution.</title>
        <authorList>
            <person name="Varga T."/>
            <person name="Krizsan K."/>
            <person name="Foldi C."/>
            <person name="Dima B."/>
            <person name="Sanchez-Garcia M."/>
            <person name="Sanchez-Ramirez S."/>
            <person name="Szollosi G.J."/>
            <person name="Szarkandi J.G."/>
            <person name="Papp V."/>
            <person name="Albert L."/>
            <person name="Andreopoulos W."/>
            <person name="Angelini C."/>
            <person name="Antonin V."/>
            <person name="Barry K.W."/>
            <person name="Bougher N.L."/>
            <person name="Buchanan P."/>
            <person name="Buyck B."/>
            <person name="Bense V."/>
            <person name="Catcheside P."/>
            <person name="Chovatia M."/>
            <person name="Cooper J."/>
            <person name="Damon W."/>
            <person name="Desjardin D."/>
            <person name="Finy P."/>
            <person name="Geml J."/>
            <person name="Haridas S."/>
            <person name="Hughes K."/>
            <person name="Justo A."/>
            <person name="Karasinski D."/>
            <person name="Kautmanova I."/>
            <person name="Kiss B."/>
            <person name="Kocsube S."/>
            <person name="Kotiranta H."/>
            <person name="LaButti K.M."/>
            <person name="Lechner B.E."/>
            <person name="Liimatainen K."/>
            <person name="Lipzen A."/>
            <person name="Lukacs Z."/>
            <person name="Mihaltcheva S."/>
            <person name="Morgado L.N."/>
            <person name="Niskanen T."/>
            <person name="Noordeloos M.E."/>
            <person name="Ohm R.A."/>
            <person name="Ortiz-Santana B."/>
            <person name="Ovrebo C."/>
            <person name="Racz N."/>
            <person name="Riley R."/>
            <person name="Savchenko A."/>
            <person name="Shiryaev A."/>
            <person name="Soop K."/>
            <person name="Spirin V."/>
            <person name="Szebenyi C."/>
            <person name="Tomsovsky M."/>
            <person name="Tulloss R.E."/>
            <person name="Uehling J."/>
            <person name="Grigoriev I.V."/>
            <person name="Vagvolgyi C."/>
            <person name="Papp T."/>
            <person name="Martin F.M."/>
            <person name="Miettinen O."/>
            <person name="Hibbett D.S."/>
            <person name="Nagy L.G."/>
        </authorList>
    </citation>
    <scope>NUCLEOTIDE SEQUENCE [LARGE SCALE GENOMIC DNA]</scope>
    <source>
        <strain evidence="5 6">CBS 121175</strain>
    </source>
</reference>
<organism evidence="5 6">
    <name type="scientific">Coprinopsis marcescibilis</name>
    <name type="common">Agaric fungus</name>
    <name type="synonym">Psathyrella marcescibilis</name>
    <dbReference type="NCBI Taxonomy" id="230819"/>
    <lineage>
        <taxon>Eukaryota</taxon>
        <taxon>Fungi</taxon>
        <taxon>Dikarya</taxon>
        <taxon>Basidiomycota</taxon>
        <taxon>Agaricomycotina</taxon>
        <taxon>Agaricomycetes</taxon>
        <taxon>Agaricomycetidae</taxon>
        <taxon>Agaricales</taxon>
        <taxon>Agaricineae</taxon>
        <taxon>Psathyrellaceae</taxon>
        <taxon>Coprinopsis</taxon>
    </lineage>
</organism>
<comment type="similarity">
    <text evidence="1 3">Belongs to the SKP1 family.</text>
</comment>
<dbReference type="EMBL" id="ML210354">
    <property type="protein sequence ID" value="TFK19210.1"/>
    <property type="molecule type" value="Genomic_DNA"/>
</dbReference>
<feature type="domain" description="SKP1 component POZ" evidence="4">
    <location>
        <begin position="2"/>
        <end position="60"/>
    </location>
</feature>
<dbReference type="UniPathway" id="UPA00143"/>
<evidence type="ECO:0000256" key="3">
    <source>
        <dbReference type="PIRNR" id="PIRNR028729"/>
    </source>
</evidence>
<dbReference type="InterPro" id="IPR036296">
    <property type="entry name" value="SKP1-like_dim_sf"/>
</dbReference>
<comment type="pathway">
    <text evidence="3">Protein modification; protein ubiquitination.</text>
</comment>
<dbReference type="PANTHER" id="PTHR11165">
    <property type="entry name" value="SKP1"/>
    <property type="match status" value="1"/>
</dbReference>
<dbReference type="PIRSF" id="PIRSF028729">
    <property type="entry name" value="E3_ubiquit_lig_SCF_Skp"/>
    <property type="match status" value="1"/>
</dbReference>
<comment type="function">
    <text evidence="3">Essential component of the SCF (SKP1-CUL1-F-box protein) E3 ubiquitin ligase complexes, which mediate the ubiquitination and subsequent proteasomal degradation of target proteins.</text>
</comment>
<evidence type="ECO:0000313" key="6">
    <source>
        <dbReference type="Proteomes" id="UP000307440"/>
    </source>
</evidence>
<dbReference type="InterPro" id="IPR001232">
    <property type="entry name" value="SKP1-like"/>
</dbReference>
<dbReference type="InterPro" id="IPR016897">
    <property type="entry name" value="SKP1"/>
</dbReference>
<evidence type="ECO:0000256" key="1">
    <source>
        <dbReference type="ARBA" id="ARBA00009993"/>
    </source>
</evidence>
<proteinExistence type="inferred from homology"/>